<dbReference type="Proteomes" id="UP001141629">
    <property type="component" value="Unassembled WGS sequence"/>
</dbReference>
<reference evidence="1" key="1">
    <citation type="submission" date="2020-07" db="EMBL/GenBank/DDBJ databases">
        <authorList>
            <person name="Pettersson B.M.F."/>
            <person name="Behra P.R.K."/>
            <person name="Ramesh M."/>
            <person name="Das S."/>
            <person name="Dasgupta S."/>
            <person name="Kirsebom L.A."/>
        </authorList>
    </citation>
    <scope>NUCLEOTIDE SEQUENCE</scope>
    <source>
        <strain evidence="1">DSM 44838</strain>
    </source>
</reference>
<organism evidence="1 2">
    <name type="scientific">Mycobacterium yunnanensis</name>
    <dbReference type="NCBI Taxonomy" id="368477"/>
    <lineage>
        <taxon>Bacteria</taxon>
        <taxon>Bacillati</taxon>
        <taxon>Actinomycetota</taxon>
        <taxon>Actinomycetes</taxon>
        <taxon>Mycobacteriales</taxon>
        <taxon>Mycobacteriaceae</taxon>
        <taxon>Mycobacterium</taxon>
    </lineage>
</organism>
<evidence type="ECO:0000313" key="2">
    <source>
        <dbReference type="Proteomes" id="UP001141629"/>
    </source>
</evidence>
<accession>A0A9X3BU07</accession>
<dbReference type="EMBL" id="JACKVK010000008">
    <property type="protein sequence ID" value="MCV7421730.1"/>
    <property type="molecule type" value="Genomic_DNA"/>
</dbReference>
<evidence type="ECO:0000313" key="1">
    <source>
        <dbReference type="EMBL" id="MCV7421730.1"/>
    </source>
</evidence>
<gene>
    <name evidence="1" type="ORF">H7K45_14375</name>
</gene>
<proteinExistence type="predicted"/>
<dbReference type="RefSeq" id="WP_263996488.1">
    <property type="nucleotide sequence ID" value="NZ_JACKVK010000008.1"/>
</dbReference>
<name>A0A9X3BU07_9MYCO</name>
<comment type="caution">
    <text evidence="1">The sequence shown here is derived from an EMBL/GenBank/DDBJ whole genome shotgun (WGS) entry which is preliminary data.</text>
</comment>
<dbReference type="AlphaFoldDB" id="A0A9X3BU07"/>
<sequence length="60" mass="6184">MTSTIEVGTTHCPSCAAPLNFTLDAVEGGGLRYDVTCAPCQQVYFHVSTEAPQLPAAAAA</sequence>
<keyword evidence="2" id="KW-1185">Reference proteome</keyword>
<protein>
    <submittedName>
        <fullName evidence="1">Uncharacterized protein</fullName>
    </submittedName>
</protein>
<reference evidence="1" key="2">
    <citation type="journal article" date="2022" name="BMC Genomics">
        <title>Comparative genome analysis of mycobacteria focusing on tRNA and non-coding RNA.</title>
        <authorList>
            <person name="Behra P.R.K."/>
            <person name="Pettersson B.M.F."/>
            <person name="Ramesh M."/>
            <person name="Das S."/>
            <person name="Dasgupta S."/>
            <person name="Kirsebom L.A."/>
        </authorList>
    </citation>
    <scope>NUCLEOTIDE SEQUENCE</scope>
    <source>
        <strain evidence="1">DSM 44838</strain>
    </source>
</reference>